<dbReference type="GO" id="GO:0030313">
    <property type="term" value="C:cell envelope"/>
    <property type="evidence" value="ECO:0007669"/>
    <property type="project" value="UniProtKB-SubCell"/>
</dbReference>
<dbReference type="PANTHER" id="PTHR46847">
    <property type="entry name" value="D-ALLOSE-BINDING PERIPLASMIC PROTEIN-RELATED"/>
    <property type="match status" value="1"/>
</dbReference>
<dbReference type="STRING" id="1121357.SAMN05661109_00567"/>
<accession>A0A1H9QJK7</accession>
<dbReference type="Pfam" id="PF13407">
    <property type="entry name" value="Peripla_BP_4"/>
    <property type="match status" value="1"/>
</dbReference>
<feature type="domain" description="Periplasmic binding protein" evidence="5">
    <location>
        <begin position="32"/>
        <end position="283"/>
    </location>
</feature>
<dbReference type="PANTHER" id="PTHR46847:SF1">
    <property type="entry name" value="D-ALLOSE-BINDING PERIPLASMIC PROTEIN-RELATED"/>
    <property type="match status" value="1"/>
</dbReference>
<reference evidence="7" key="1">
    <citation type="submission" date="2016-10" db="EMBL/GenBank/DDBJ databases">
        <authorList>
            <person name="Varghese N."/>
            <person name="Submissions S."/>
        </authorList>
    </citation>
    <scope>NUCLEOTIDE SEQUENCE [LARGE SCALE GENOMIC DNA]</scope>
    <source>
        <strain evidence="7">DSM 20524</strain>
    </source>
</reference>
<feature type="signal peptide" evidence="4">
    <location>
        <begin position="1"/>
        <end position="19"/>
    </location>
</feature>
<dbReference type="GO" id="GO:0030246">
    <property type="term" value="F:carbohydrate binding"/>
    <property type="evidence" value="ECO:0007669"/>
    <property type="project" value="UniProtKB-ARBA"/>
</dbReference>
<evidence type="ECO:0000313" key="6">
    <source>
        <dbReference type="EMBL" id="SER60597.1"/>
    </source>
</evidence>
<evidence type="ECO:0000256" key="4">
    <source>
        <dbReference type="SAM" id="SignalP"/>
    </source>
</evidence>
<evidence type="ECO:0000313" key="7">
    <source>
        <dbReference type="Proteomes" id="UP000198929"/>
    </source>
</evidence>
<dbReference type="Proteomes" id="UP000198929">
    <property type="component" value="Unassembled WGS sequence"/>
</dbReference>
<dbReference type="AlphaFoldDB" id="A0A1H9QJK7"/>
<dbReference type="EMBL" id="FOGQ01000002">
    <property type="protein sequence ID" value="SER60597.1"/>
    <property type="molecule type" value="Genomic_DNA"/>
</dbReference>
<evidence type="ECO:0000256" key="2">
    <source>
        <dbReference type="ARBA" id="ARBA00007639"/>
    </source>
</evidence>
<keyword evidence="7" id="KW-1185">Reference proteome</keyword>
<dbReference type="Gene3D" id="3.40.50.2300">
    <property type="match status" value="2"/>
</dbReference>
<comment type="similarity">
    <text evidence="2">Belongs to the bacterial solute-binding protein 2 family.</text>
</comment>
<organism evidence="6 7">
    <name type="scientific">Corynebacterium cystitidis DSM 20524</name>
    <dbReference type="NCBI Taxonomy" id="1121357"/>
    <lineage>
        <taxon>Bacteria</taxon>
        <taxon>Bacillati</taxon>
        <taxon>Actinomycetota</taxon>
        <taxon>Actinomycetes</taxon>
        <taxon>Mycobacteriales</taxon>
        <taxon>Corynebacteriaceae</taxon>
        <taxon>Corynebacterium</taxon>
    </lineage>
</organism>
<dbReference type="PROSITE" id="PS51257">
    <property type="entry name" value="PROKAR_LIPOPROTEIN"/>
    <property type="match status" value="1"/>
</dbReference>
<keyword evidence="3 4" id="KW-0732">Signal</keyword>
<protein>
    <submittedName>
        <fullName evidence="6">Monosaccharide ABC transporter substrate-binding protein, CUT2 family</fullName>
    </submittedName>
</protein>
<comment type="subcellular location">
    <subcellularLocation>
        <location evidence="1">Cell envelope</location>
    </subcellularLocation>
</comment>
<dbReference type="InterPro" id="IPR025997">
    <property type="entry name" value="SBP_2_dom"/>
</dbReference>
<dbReference type="InterPro" id="IPR028082">
    <property type="entry name" value="Peripla_BP_I"/>
</dbReference>
<sequence>MMRKTIAVLTLLAAAVSIASCGRDLEESQSITLALSTQTNPFFVQVRDGARDRAEELGIELNVQDAGDDALRQADQLGNATAMKPGVVLVNPVDSDAVANSVEMLNQADIPVIALDRTSNGGELASFVASDNISGGKQAADALAEAIGGAGKIIILQGVPGSSSSRDRGQGFRDQIATYPNIEVVAQQTAGFDRTKGLDVATNLLQAHPDVVGIFAENDEMALGAIEATGGRAGDQIQIIGFDGTLEGIEAVATGTMTATIAQQPRELGSEAVNQAALILNGEDVADVVPVEVVTVNQDNVGDFR</sequence>
<proteinExistence type="inferred from homology"/>
<evidence type="ECO:0000256" key="3">
    <source>
        <dbReference type="ARBA" id="ARBA00022729"/>
    </source>
</evidence>
<feature type="chain" id="PRO_5011680644" evidence="4">
    <location>
        <begin position="20"/>
        <end position="305"/>
    </location>
</feature>
<evidence type="ECO:0000256" key="1">
    <source>
        <dbReference type="ARBA" id="ARBA00004196"/>
    </source>
</evidence>
<dbReference type="SUPFAM" id="SSF53822">
    <property type="entry name" value="Periplasmic binding protein-like I"/>
    <property type="match status" value="1"/>
</dbReference>
<name>A0A1H9QJK7_9CORY</name>
<gene>
    <name evidence="6" type="ORF">SAMN05661109_00567</name>
</gene>
<evidence type="ECO:0000259" key="5">
    <source>
        <dbReference type="Pfam" id="PF13407"/>
    </source>
</evidence>